<evidence type="ECO:0000256" key="5">
    <source>
        <dbReference type="ARBA" id="ARBA00023267"/>
    </source>
</evidence>
<dbReference type="InterPro" id="IPR000089">
    <property type="entry name" value="Biotin_lipoyl"/>
</dbReference>
<dbReference type="SMART" id="SM00878">
    <property type="entry name" value="Biotin_carb_C"/>
    <property type="match status" value="1"/>
</dbReference>
<dbReference type="Gene3D" id="2.40.50.100">
    <property type="match status" value="1"/>
</dbReference>
<gene>
    <name evidence="10" type="ORF">Ctob_006931</name>
</gene>
<keyword evidence="4 6" id="KW-0067">ATP-binding</keyword>
<dbReference type="PANTHER" id="PTHR18866">
    <property type="entry name" value="CARBOXYLASE:PYRUVATE/ACETYL-COA/PROPIONYL-COA CARBOXYLASE"/>
    <property type="match status" value="1"/>
</dbReference>
<dbReference type="Pfam" id="PF02785">
    <property type="entry name" value="Biotin_carb_C"/>
    <property type="match status" value="1"/>
</dbReference>
<dbReference type="PROSITE" id="PS00867">
    <property type="entry name" value="CPSASE_2"/>
    <property type="match status" value="1"/>
</dbReference>
<dbReference type="SUPFAM" id="SSF56059">
    <property type="entry name" value="Glutathione synthetase ATP-binding domain-like"/>
    <property type="match status" value="1"/>
</dbReference>
<dbReference type="GO" id="GO:0016874">
    <property type="term" value="F:ligase activity"/>
    <property type="evidence" value="ECO:0007669"/>
    <property type="project" value="UniProtKB-KW"/>
</dbReference>
<dbReference type="PROSITE" id="PS50979">
    <property type="entry name" value="BC"/>
    <property type="match status" value="1"/>
</dbReference>
<evidence type="ECO:0000259" key="7">
    <source>
        <dbReference type="PROSITE" id="PS50968"/>
    </source>
</evidence>
<dbReference type="InterPro" id="IPR011761">
    <property type="entry name" value="ATP-grasp"/>
</dbReference>
<dbReference type="SUPFAM" id="SSF51230">
    <property type="entry name" value="Single hybrid motif"/>
    <property type="match status" value="1"/>
</dbReference>
<dbReference type="SUPFAM" id="SSF52440">
    <property type="entry name" value="PreATP-grasp domain"/>
    <property type="match status" value="1"/>
</dbReference>
<organism evidence="10 11">
    <name type="scientific">Chrysochromulina tobinii</name>
    <dbReference type="NCBI Taxonomy" id="1460289"/>
    <lineage>
        <taxon>Eukaryota</taxon>
        <taxon>Haptista</taxon>
        <taxon>Haptophyta</taxon>
        <taxon>Prymnesiophyceae</taxon>
        <taxon>Prymnesiales</taxon>
        <taxon>Chrysochromulinaceae</taxon>
        <taxon>Chrysochromulina</taxon>
    </lineage>
</organism>
<dbReference type="EMBL" id="JWZX01002987">
    <property type="protein sequence ID" value="KOO25349.1"/>
    <property type="molecule type" value="Genomic_DNA"/>
</dbReference>
<dbReference type="FunFam" id="3.40.50.20:FF:000010">
    <property type="entry name" value="Propionyl-CoA carboxylase subunit alpha"/>
    <property type="match status" value="1"/>
</dbReference>
<keyword evidence="3 6" id="KW-0547">Nucleotide-binding</keyword>
<dbReference type="PROSITE" id="PS50975">
    <property type="entry name" value="ATP_GRASP"/>
    <property type="match status" value="1"/>
</dbReference>
<dbReference type="Proteomes" id="UP000037460">
    <property type="component" value="Unassembled WGS sequence"/>
</dbReference>
<dbReference type="InterPro" id="IPR011054">
    <property type="entry name" value="Rudment_hybrid_motif"/>
</dbReference>
<dbReference type="InterPro" id="IPR005482">
    <property type="entry name" value="Biotin_COase_C"/>
</dbReference>
<evidence type="ECO:0000313" key="11">
    <source>
        <dbReference type="Proteomes" id="UP000037460"/>
    </source>
</evidence>
<sequence length="808" mass="85393">MPMFRRILIANRGEIACRVMRTAQRLGVSCVAVFSEADRLCQHVRLADAAVCVGGTASKDSYLRIDRVIDAALSTGAEAIHPGYGFLSENAAFADAVRAAGLTFIGPSGQAMRDMGAKDASKRLMEAAGVPLLPGYHGIDQEFATLEAEALKCGLADGKPVLFKAVLGGGGKGMRIVCSRAELAGAIESARREALSSFGDDRLLVERYLSSARHIEVQVFCDQHGGAVHLFERDCSVQRRHQKVLEEAPAPGVDAKLRHQLGQAAVRAALAVNYEGAGTVEFIADAEDPTNFFFMEMNTRLQVEHPVTEMVSGIDLVEWQLRVAAGEPLPLTQPQLTLSGHAFEARVYAERPEAGFLPGSGTVYHLRTPMIMGDTYVSPATRASAAGHAVRLDTAIVEGDEVPSPPLSLDPPPEISQRLARDYPEMRPRYVRDTPEIRPRSPSVESDRPSTAQVSVFYDPMIAKLIVRGADRSSALQLLRRALGQWEIVGLPTNVPFLRRVLDTDAFANAEVHTAFIEQHKAVLLPKAPPPPSAAMLQLAALHWAQASADTLNTVLPASSAWGGHSFTRLGGATGGGGSAAPITLQPLDFDGVPTGDAMHAYLRRTAAAPLGSAALGAFALALAPAPPPAAAKGAKSATGTPPAPPASLEWVEAAIVEWCSPTREFRAFVDGASVRGCAVTRLVGADDAAGRPGMAIDLFVGEQRASVLVQDAAQMAQLVLSSADATAARQAAVHSPMPGKIVRVLVAQGQAVRAGEPLLVLEAMKMEHTLKAPTDVVIGGVHAAEGQVVAQRALLLSFQQEGTASAT</sequence>
<dbReference type="PROSITE" id="PS00188">
    <property type="entry name" value="BIOTIN"/>
    <property type="match status" value="1"/>
</dbReference>
<dbReference type="InterPro" id="IPR011764">
    <property type="entry name" value="Biotin_carboxylation_dom"/>
</dbReference>
<proteinExistence type="predicted"/>
<name>A0A0M0JFI1_9EUKA</name>
<dbReference type="Pfam" id="PF00364">
    <property type="entry name" value="Biotin_lipoyl"/>
    <property type="match status" value="1"/>
</dbReference>
<comment type="caution">
    <text evidence="10">The sequence shown here is derived from an EMBL/GenBank/DDBJ whole genome shotgun (WGS) entry which is preliminary data.</text>
</comment>
<comment type="cofactor">
    <cofactor evidence="1">
        <name>biotin</name>
        <dbReference type="ChEBI" id="CHEBI:57586"/>
    </cofactor>
</comment>
<dbReference type="Pfam" id="PF02786">
    <property type="entry name" value="CPSase_L_D2"/>
    <property type="match status" value="1"/>
</dbReference>
<evidence type="ECO:0000256" key="1">
    <source>
        <dbReference type="ARBA" id="ARBA00001953"/>
    </source>
</evidence>
<protein>
    <submittedName>
        <fullName evidence="10">Carbamoyl-phosphate synthase l chain ATP-binding protein</fullName>
    </submittedName>
</protein>
<evidence type="ECO:0000313" key="10">
    <source>
        <dbReference type="EMBL" id="KOO25349.1"/>
    </source>
</evidence>
<evidence type="ECO:0000259" key="9">
    <source>
        <dbReference type="PROSITE" id="PS50979"/>
    </source>
</evidence>
<keyword evidence="11" id="KW-1185">Reference proteome</keyword>
<dbReference type="CDD" id="cd06850">
    <property type="entry name" value="biotinyl_domain"/>
    <property type="match status" value="1"/>
</dbReference>
<dbReference type="GO" id="GO:0046872">
    <property type="term" value="F:metal ion binding"/>
    <property type="evidence" value="ECO:0007669"/>
    <property type="project" value="InterPro"/>
</dbReference>
<feature type="domain" description="Biotin carboxylation" evidence="9">
    <location>
        <begin position="3"/>
        <end position="522"/>
    </location>
</feature>
<dbReference type="InterPro" id="IPR011053">
    <property type="entry name" value="Single_hybrid_motif"/>
</dbReference>
<evidence type="ECO:0000256" key="2">
    <source>
        <dbReference type="ARBA" id="ARBA00022598"/>
    </source>
</evidence>
<evidence type="ECO:0000256" key="3">
    <source>
        <dbReference type="ARBA" id="ARBA00022741"/>
    </source>
</evidence>
<dbReference type="FunFam" id="2.40.50.100:FF:000003">
    <property type="entry name" value="Acetyl-CoA carboxylase biotin carboxyl carrier protein"/>
    <property type="match status" value="1"/>
</dbReference>
<dbReference type="InterPro" id="IPR005479">
    <property type="entry name" value="CPAse_ATP-bd"/>
</dbReference>
<dbReference type="Gene3D" id="3.30.470.20">
    <property type="entry name" value="ATP-grasp fold, B domain"/>
    <property type="match status" value="2"/>
</dbReference>
<dbReference type="InterPro" id="IPR001882">
    <property type="entry name" value="Biotin_BS"/>
</dbReference>
<feature type="domain" description="ATP-grasp" evidence="8">
    <location>
        <begin position="122"/>
        <end position="325"/>
    </location>
</feature>
<dbReference type="PANTHER" id="PTHR18866:SF33">
    <property type="entry name" value="METHYLCROTONOYL-COA CARBOXYLASE SUBUNIT ALPHA, MITOCHONDRIAL-RELATED"/>
    <property type="match status" value="1"/>
</dbReference>
<evidence type="ECO:0000259" key="8">
    <source>
        <dbReference type="PROSITE" id="PS50975"/>
    </source>
</evidence>
<dbReference type="OrthoDB" id="196847at2759"/>
<dbReference type="InterPro" id="IPR016185">
    <property type="entry name" value="PreATP-grasp_dom_sf"/>
</dbReference>
<keyword evidence="2" id="KW-0436">Ligase</keyword>
<dbReference type="Pfam" id="PF00289">
    <property type="entry name" value="Biotin_carb_N"/>
    <property type="match status" value="1"/>
</dbReference>
<dbReference type="GO" id="GO:0005524">
    <property type="term" value="F:ATP binding"/>
    <property type="evidence" value="ECO:0007669"/>
    <property type="project" value="UniProtKB-UniRule"/>
</dbReference>
<dbReference type="SUPFAM" id="SSF51246">
    <property type="entry name" value="Rudiment single hybrid motif"/>
    <property type="match status" value="2"/>
</dbReference>
<evidence type="ECO:0000256" key="6">
    <source>
        <dbReference type="PROSITE-ProRule" id="PRU00409"/>
    </source>
</evidence>
<keyword evidence="5" id="KW-0092">Biotin</keyword>
<dbReference type="InterPro" id="IPR050856">
    <property type="entry name" value="Biotin_carboxylase_complex"/>
</dbReference>
<evidence type="ECO:0000256" key="4">
    <source>
        <dbReference type="ARBA" id="ARBA00022840"/>
    </source>
</evidence>
<feature type="domain" description="Lipoyl-binding" evidence="7">
    <location>
        <begin position="723"/>
        <end position="800"/>
    </location>
</feature>
<dbReference type="AlphaFoldDB" id="A0A0M0JFI1"/>
<accession>A0A0M0JFI1</accession>
<dbReference type="InterPro" id="IPR005481">
    <property type="entry name" value="BC-like_N"/>
</dbReference>
<reference evidence="11" key="1">
    <citation type="journal article" date="2015" name="PLoS Genet.">
        <title>Genome Sequence and Transcriptome Analyses of Chrysochromulina tobin: Metabolic Tools for Enhanced Algal Fitness in the Prominent Order Prymnesiales (Haptophyceae).</title>
        <authorList>
            <person name="Hovde B.T."/>
            <person name="Deodato C.R."/>
            <person name="Hunsperger H.M."/>
            <person name="Ryken S.A."/>
            <person name="Yost W."/>
            <person name="Jha R.K."/>
            <person name="Patterson J."/>
            <person name="Monnat R.J. Jr."/>
            <person name="Barlow S.B."/>
            <person name="Starkenburg S.R."/>
            <person name="Cattolico R.A."/>
        </authorList>
    </citation>
    <scope>NUCLEOTIDE SEQUENCE</scope>
    <source>
        <strain evidence="11">CCMP291</strain>
    </source>
</reference>
<dbReference type="PROSITE" id="PS50968">
    <property type="entry name" value="BIOTINYL_LIPOYL"/>
    <property type="match status" value="1"/>
</dbReference>